<dbReference type="OrthoDB" id="2678278at2"/>
<keyword evidence="6 7" id="KW-0472">Membrane</keyword>
<keyword evidence="3" id="KW-1003">Cell membrane</keyword>
<dbReference type="STRING" id="1616788.AR543_04525"/>
<name>A0A172ZCI4_9BACL</name>
<evidence type="ECO:0000256" key="1">
    <source>
        <dbReference type="ARBA" id="ARBA00004651"/>
    </source>
</evidence>
<sequence>MLRHFGTDLLHVGIGLLILFAALLVGYYIFSLITRYNDNKEIAEGNEAAGMYMGSKLLGLCIIVGLVSINSNNWLDVIIWSAVGIVILCLVYIIFDLITPSTKVCEQIKNGNMAMAQLLRSLIIGISFVIGTFLM</sequence>
<dbReference type="AlphaFoldDB" id="A0A172ZCI4"/>
<evidence type="ECO:0000256" key="5">
    <source>
        <dbReference type="ARBA" id="ARBA00022989"/>
    </source>
</evidence>
<dbReference type="PANTHER" id="PTHR40043:SF1">
    <property type="entry name" value="UPF0719 INNER MEMBRANE PROTEIN YJFL"/>
    <property type="match status" value="1"/>
</dbReference>
<dbReference type="KEGG" id="pbv:AR543_04525"/>
<evidence type="ECO:0000313" key="8">
    <source>
        <dbReference type="EMBL" id="ANF95356.1"/>
    </source>
</evidence>
<feature type="transmembrane region" description="Helical" evidence="7">
    <location>
        <begin position="77"/>
        <end position="98"/>
    </location>
</feature>
<keyword evidence="4 7" id="KW-0812">Transmembrane</keyword>
<dbReference type="PANTHER" id="PTHR40043">
    <property type="entry name" value="UPF0719 INNER MEMBRANE PROTEIN YJFL"/>
    <property type="match status" value="1"/>
</dbReference>
<dbReference type="EMBL" id="CP013023">
    <property type="protein sequence ID" value="ANF95356.1"/>
    <property type="molecule type" value="Genomic_DNA"/>
</dbReference>
<dbReference type="Proteomes" id="UP000078148">
    <property type="component" value="Chromosome"/>
</dbReference>
<evidence type="ECO:0000256" key="6">
    <source>
        <dbReference type="ARBA" id="ARBA00023136"/>
    </source>
</evidence>
<feature type="transmembrane region" description="Helical" evidence="7">
    <location>
        <begin position="12"/>
        <end position="30"/>
    </location>
</feature>
<dbReference type="Pfam" id="PF03994">
    <property type="entry name" value="DUF350"/>
    <property type="match status" value="1"/>
</dbReference>
<dbReference type="RefSeq" id="WP_060532208.1">
    <property type="nucleotide sequence ID" value="NZ_CP013023.1"/>
</dbReference>
<comment type="similarity">
    <text evidence="2">Belongs to the UPF0719 family.</text>
</comment>
<evidence type="ECO:0000256" key="2">
    <source>
        <dbReference type="ARBA" id="ARBA00005779"/>
    </source>
</evidence>
<evidence type="ECO:0008006" key="10">
    <source>
        <dbReference type="Google" id="ProtNLM"/>
    </source>
</evidence>
<dbReference type="GO" id="GO:0005886">
    <property type="term" value="C:plasma membrane"/>
    <property type="evidence" value="ECO:0007669"/>
    <property type="project" value="UniProtKB-SubCell"/>
</dbReference>
<comment type="subcellular location">
    <subcellularLocation>
        <location evidence="1">Cell membrane</location>
        <topology evidence="1">Multi-pass membrane protein</topology>
    </subcellularLocation>
</comment>
<evidence type="ECO:0000313" key="9">
    <source>
        <dbReference type="Proteomes" id="UP000078148"/>
    </source>
</evidence>
<feature type="transmembrane region" description="Helical" evidence="7">
    <location>
        <begin position="51"/>
        <end position="71"/>
    </location>
</feature>
<evidence type="ECO:0000256" key="3">
    <source>
        <dbReference type="ARBA" id="ARBA00022475"/>
    </source>
</evidence>
<accession>A0A172ZCI4</accession>
<organism evidence="8 9">
    <name type="scientific">Paenibacillus bovis</name>
    <dbReference type="NCBI Taxonomy" id="1616788"/>
    <lineage>
        <taxon>Bacteria</taxon>
        <taxon>Bacillati</taxon>
        <taxon>Bacillota</taxon>
        <taxon>Bacilli</taxon>
        <taxon>Bacillales</taxon>
        <taxon>Paenibacillaceae</taxon>
        <taxon>Paenibacillus</taxon>
    </lineage>
</organism>
<evidence type="ECO:0000256" key="4">
    <source>
        <dbReference type="ARBA" id="ARBA00022692"/>
    </source>
</evidence>
<evidence type="ECO:0000256" key="7">
    <source>
        <dbReference type="SAM" id="Phobius"/>
    </source>
</evidence>
<proteinExistence type="inferred from homology"/>
<keyword evidence="9" id="KW-1185">Reference proteome</keyword>
<protein>
    <recommendedName>
        <fullName evidence="10">DUF350 domain-containing protein</fullName>
    </recommendedName>
</protein>
<keyword evidence="5 7" id="KW-1133">Transmembrane helix</keyword>
<reference evidence="9" key="1">
    <citation type="submission" date="2015-10" db="EMBL/GenBank/DDBJ databases">
        <title>Genome of Paenibacillus bovis sp. nov.</title>
        <authorList>
            <person name="Wu Z."/>
            <person name="Gao C."/>
            <person name="Liu Z."/>
            <person name="Zheng H."/>
        </authorList>
    </citation>
    <scope>NUCLEOTIDE SEQUENCE [LARGE SCALE GENOMIC DNA]</scope>
    <source>
        <strain evidence="9">BD3526</strain>
    </source>
</reference>
<feature type="transmembrane region" description="Helical" evidence="7">
    <location>
        <begin position="118"/>
        <end position="134"/>
    </location>
</feature>
<gene>
    <name evidence="8" type="ORF">AR543_04525</name>
</gene>
<dbReference type="InterPro" id="IPR007140">
    <property type="entry name" value="DUF350"/>
</dbReference>
<reference evidence="8 9" key="2">
    <citation type="journal article" date="2016" name="Int. J. Syst. Evol. Microbiol.">
        <title>Paenibacillus bovis sp. nov., isolated from raw yak (Bos grunniens) milk.</title>
        <authorList>
            <person name="Gao C."/>
            <person name="Han J."/>
            <person name="Liu Z."/>
            <person name="Xu X."/>
            <person name="Hang F."/>
            <person name="Wu Z."/>
        </authorList>
    </citation>
    <scope>NUCLEOTIDE SEQUENCE [LARGE SCALE GENOMIC DNA]</scope>
    <source>
        <strain evidence="8 9">BD3526</strain>
    </source>
</reference>